<organism evidence="2 3">
    <name type="scientific">Jannaschia pagri</name>
    <dbReference type="NCBI Taxonomy" id="2829797"/>
    <lineage>
        <taxon>Bacteria</taxon>
        <taxon>Pseudomonadati</taxon>
        <taxon>Pseudomonadota</taxon>
        <taxon>Alphaproteobacteria</taxon>
        <taxon>Rhodobacterales</taxon>
        <taxon>Roseobacteraceae</taxon>
        <taxon>Jannaschia</taxon>
    </lineage>
</organism>
<dbReference type="EMBL" id="BPFH01000001">
    <property type="protein sequence ID" value="GIT94009.1"/>
    <property type="molecule type" value="Genomic_DNA"/>
</dbReference>
<dbReference type="Proteomes" id="UP000786693">
    <property type="component" value="Unassembled WGS sequence"/>
</dbReference>
<sequence length="139" mass="14675">MPLLKDPCGLLTLFKKGALRVLGRLSILLRPKAGGAPYYAISGLLTPGTPGLVWTTAWPDEAPTPQTSVAFQRTGRLATEAGTSCGPNPMHLHKRAAVSVRARGLSLRAPTGVAPTRNRPVSGAPPRPKAQPRGRRGSR</sequence>
<comment type="caution">
    <text evidence="2">The sequence shown here is derived from an EMBL/GenBank/DDBJ whole genome shotgun (WGS) entry which is preliminary data.</text>
</comment>
<evidence type="ECO:0000313" key="2">
    <source>
        <dbReference type="EMBL" id="GIT94009.1"/>
    </source>
</evidence>
<feature type="compositionally biased region" description="Basic residues" evidence="1">
    <location>
        <begin position="130"/>
        <end position="139"/>
    </location>
</feature>
<gene>
    <name evidence="2" type="ORF">JANAI62_06320</name>
</gene>
<accession>A0ABQ4NHV3</accession>
<feature type="region of interest" description="Disordered" evidence="1">
    <location>
        <begin position="101"/>
        <end position="139"/>
    </location>
</feature>
<proteinExistence type="predicted"/>
<keyword evidence="3" id="KW-1185">Reference proteome</keyword>
<evidence type="ECO:0000256" key="1">
    <source>
        <dbReference type="SAM" id="MobiDB-lite"/>
    </source>
</evidence>
<evidence type="ECO:0000313" key="3">
    <source>
        <dbReference type="Proteomes" id="UP000786693"/>
    </source>
</evidence>
<name>A0ABQ4NHV3_9RHOB</name>
<protein>
    <submittedName>
        <fullName evidence="2">Uncharacterized protein</fullName>
    </submittedName>
</protein>
<reference evidence="2 3" key="1">
    <citation type="submission" date="2021-05" db="EMBL/GenBank/DDBJ databases">
        <title>Bacteria Genome sequencing.</title>
        <authorList>
            <person name="Takabe Y."/>
            <person name="Nakajima Y."/>
            <person name="Suzuki S."/>
            <person name="Shiozaki T."/>
        </authorList>
    </citation>
    <scope>NUCLEOTIDE SEQUENCE [LARGE SCALE GENOMIC DNA]</scope>
    <source>
        <strain evidence="2 3">AI_62</strain>
    </source>
</reference>